<dbReference type="Gene3D" id="1.10.510.10">
    <property type="entry name" value="Transferase(Phosphotransferase) domain 1"/>
    <property type="match status" value="1"/>
</dbReference>
<organism evidence="11 12">
    <name type="scientific">Maudiozyma humilis</name>
    <name type="common">Sour dough yeast</name>
    <name type="synonym">Kazachstania humilis</name>
    <dbReference type="NCBI Taxonomy" id="51915"/>
    <lineage>
        <taxon>Eukaryota</taxon>
        <taxon>Fungi</taxon>
        <taxon>Dikarya</taxon>
        <taxon>Ascomycota</taxon>
        <taxon>Saccharomycotina</taxon>
        <taxon>Saccharomycetes</taxon>
        <taxon>Saccharomycetales</taxon>
        <taxon>Saccharomycetaceae</taxon>
        <taxon>Maudiozyma</taxon>
    </lineage>
</organism>
<dbReference type="SMART" id="SM00220">
    <property type="entry name" value="S_TKc"/>
    <property type="match status" value="1"/>
</dbReference>
<reference evidence="11 12" key="1">
    <citation type="journal article" date="2023" name="Elife">
        <title>Identification of key yeast species and microbe-microbe interactions impacting larval growth of Drosophila in the wild.</title>
        <authorList>
            <person name="Mure A."/>
            <person name="Sugiura Y."/>
            <person name="Maeda R."/>
            <person name="Honda K."/>
            <person name="Sakurai N."/>
            <person name="Takahashi Y."/>
            <person name="Watada M."/>
            <person name="Katoh T."/>
            <person name="Gotoh A."/>
            <person name="Gotoh Y."/>
            <person name="Taniguchi I."/>
            <person name="Nakamura K."/>
            <person name="Hayashi T."/>
            <person name="Katayama T."/>
            <person name="Uemura T."/>
            <person name="Hattori Y."/>
        </authorList>
    </citation>
    <scope>NUCLEOTIDE SEQUENCE [LARGE SCALE GENOMIC DNA]</scope>
    <source>
        <strain evidence="11 12">KH-74</strain>
    </source>
</reference>
<accession>A0AAV5S5J8</accession>
<protein>
    <recommendedName>
        <fullName evidence="13">Protein kinase</fullName>
    </recommendedName>
</protein>
<dbReference type="InterPro" id="IPR011009">
    <property type="entry name" value="Kinase-like_dom_sf"/>
</dbReference>
<evidence type="ECO:0000256" key="5">
    <source>
        <dbReference type="ARBA" id="ARBA00022777"/>
    </source>
</evidence>
<evidence type="ECO:0000313" key="11">
    <source>
        <dbReference type="EMBL" id="GMM58331.1"/>
    </source>
</evidence>
<dbReference type="SUPFAM" id="SSF56112">
    <property type="entry name" value="Protein kinase-like (PK-like)"/>
    <property type="match status" value="1"/>
</dbReference>
<dbReference type="GO" id="GO:0005524">
    <property type="term" value="F:ATP binding"/>
    <property type="evidence" value="ECO:0007669"/>
    <property type="project" value="UniProtKB-UniRule"/>
</dbReference>
<dbReference type="EMBL" id="BTGD01000025">
    <property type="protein sequence ID" value="GMM58331.1"/>
    <property type="molecule type" value="Genomic_DNA"/>
</dbReference>
<dbReference type="PANTHER" id="PTHR24351">
    <property type="entry name" value="RIBOSOMAL PROTEIN S6 KINASE"/>
    <property type="match status" value="1"/>
</dbReference>
<keyword evidence="4 7" id="KW-0547">Nucleotide-binding</keyword>
<dbReference type="InterPro" id="IPR017441">
    <property type="entry name" value="Protein_kinase_ATP_BS"/>
</dbReference>
<feature type="compositionally biased region" description="Basic residues" evidence="8">
    <location>
        <begin position="426"/>
        <end position="436"/>
    </location>
</feature>
<dbReference type="SMART" id="SM00133">
    <property type="entry name" value="S_TK_X"/>
    <property type="match status" value="1"/>
</dbReference>
<proteinExistence type="predicted"/>
<evidence type="ECO:0000256" key="6">
    <source>
        <dbReference type="ARBA" id="ARBA00022840"/>
    </source>
</evidence>
<keyword evidence="5" id="KW-0418">Kinase</keyword>
<sequence>MVFSLDEEMDGLTLQDDVRQGLTANTLQVPAAYNPEVVFDDGNNDLPDDQLNLHSPIGNRTRRRSSVLAKFPVLSPAHTRRVSISNNSPGAGASLLTSQLASSFKSSTGAESAFKEEAPQDMRPKSMRTIQDFRPIRVLGRGAYGKVILVKDQFSQKLYAMKQLKKAEILINDNDKGEDQDPADRNKDLDKRIERTFAERTILSQLEHPNIVKLFYSFHDHSKLYLILQFIPGGELFYHLKERGTLEEDTVAFYAAEVSCALKFLHDNGIVYRDLKPENCLLDQRGHLVLTDFGLSKKSATETQGDKTDSESDLDKDDIYTLHSIIGTPEYAAPEILQGVAYNKNCDWYSLGCLLYDMLVGKPPYTGNNHKVILNKIQKDKQGPRIPYYLSDGMKDVLNWLLKKDKTKRWDVDKYWSEDPSDNQKGGKKKKPGKQRVSKFQSHFIFRKINWKLMESGDLQRTTLGPIVPIITNWELAENFDDEFTSMSFEDDYAMNSIPIKSNSDLSGHPSDIFKGFSFKASGSYLERHF</sequence>
<dbReference type="CDD" id="cd05123">
    <property type="entry name" value="STKc_AGC"/>
    <property type="match status" value="1"/>
</dbReference>
<keyword evidence="3" id="KW-0808">Transferase</keyword>
<evidence type="ECO:0000313" key="12">
    <source>
        <dbReference type="Proteomes" id="UP001377567"/>
    </source>
</evidence>
<keyword evidence="6 7" id="KW-0067">ATP-binding</keyword>
<feature type="binding site" evidence="7">
    <location>
        <position position="162"/>
    </location>
    <ligand>
        <name>ATP</name>
        <dbReference type="ChEBI" id="CHEBI:30616"/>
    </ligand>
</feature>
<dbReference type="AlphaFoldDB" id="A0AAV5S5J8"/>
<dbReference type="PROSITE" id="PS50011">
    <property type="entry name" value="PROTEIN_KINASE_DOM"/>
    <property type="match status" value="1"/>
</dbReference>
<evidence type="ECO:0000256" key="2">
    <source>
        <dbReference type="ARBA" id="ARBA00022553"/>
    </source>
</evidence>
<evidence type="ECO:0000256" key="1">
    <source>
        <dbReference type="ARBA" id="ARBA00022527"/>
    </source>
</evidence>
<dbReference type="InterPro" id="IPR000719">
    <property type="entry name" value="Prot_kinase_dom"/>
</dbReference>
<dbReference type="InterPro" id="IPR008271">
    <property type="entry name" value="Ser/Thr_kinase_AS"/>
</dbReference>
<dbReference type="Pfam" id="PF00069">
    <property type="entry name" value="Pkinase"/>
    <property type="match status" value="1"/>
</dbReference>
<dbReference type="PROSITE" id="PS00108">
    <property type="entry name" value="PROTEIN_KINASE_ST"/>
    <property type="match status" value="1"/>
</dbReference>
<evidence type="ECO:0008006" key="13">
    <source>
        <dbReference type="Google" id="ProtNLM"/>
    </source>
</evidence>
<evidence type="ECO:0000259" key="10">
    <source>
        <dbReference type="PROSITE" id="PS51285"/>
    </source>
</evidence>
<evidence type="ECO:0000256" key="3">
    <source>
        <dbReference type="ARBA" id="ARBA00022679"/>
    </source>
</evidence>
<dbReference type="PROSITE" id="PS51285">
    <property type="entry name" value="AGC_KINASE_CTER"/>
    <property type="match status" value="1"/>
</dbReference>
<dbReference type="Proteomes" id="UP001377567">
    <property type="component" value="Unassembled WGS sequence"/>
</dbReference>
<dbReference type="InterPro" id="IPR017892">
    <property type="entry name" value="Pkinase_C"/>
</dbReference>
<dbReference type="FunFam" id="1.10.510.10:FF:000913">
    <property type="entry name" value="Non-specific serine/threonine protein kinase"/>
    <property type="match status" value="1"/>
</dbReference>
<dbReference type="Gene3D" id="3.30.200.20">
    <property type="entry name" value="Phosphorylase Kinase, domain 1"/>
    <property type="match status" value="1"/>
</dbReference>
<feature type="region of interest" description="Disordered" evidence="8">
    <location>
        <begin position="415"/>
        <end position="436"/>
    </location>
</feature>
<evidence type="ECO:0000256" key="7">
    <source>
        <dbReference type="PROSITE-ProRule" id="PRU10141"/>
    </source>
</evidence>
<dbReference type="InterPro" id="IPR000961">
    <property type="entry name" value="AGC-kinase_C"/>
</dbReference>
<evidence type="ECO:0000256" key="4">
    <source>
        <dbReference type="ARBA" id="ARBA00022741"/>
    </source>
</evidence>
<keyword evidence="2" id="KW-0597">Phosphoprotein</keyword>
<feature type="domain" description="Protein kinase" evidence="9">
    <location>
        <begin position="133"/>
        <end position="422"/>
    </location>
</feature>
<keyword evidence="12" id="KW-1185">Reference proteome</keyword>
<dbReference type="Pfam" id="PF00433">
    <property type="entry name" value="Pkinase_C"/>
    <property type="match status" value="1"/>
</dbReference>
<dbReference type="GO" id="GO:0004674">
    <property type="term" value="F:protein serine/threonine kinase activity"/>
    <property type="evidence" value="ECO:0007669"/>
    <property type="project" value="UniProtKB-KW"/>
</dbReference>
<gene>
    <name evidence="11" type="ORF">DAKH74_049480</name>
</gene>
<dbReference type="PROSITE" id="PS00107">
    <property type="entry name" value="PROTEIN_KINASE_ATP"/>
    <property type="match status" value="1"/>
</dbReference>
<feature type="domain" description="AGC-kinase C-terminal" evidence="10">
    <location>
        <begin position="447"/>
        <end position="529"/>
    </location>
</feature>
<comment type="caution">
    <text evidence="11">The sequence shown here is derived from an EMBL/GenBank/DDBJ whole genome shotgun (WGS) entry which is preliminary data.</text>
</comment>
<evidence type="ECO:0000256" key="8">
    <source>
        <dbReference type="SAM" id="MobiDB-lite"/>
    </source>
</evidence>
<dbReference type="InterPro" id="IPR045270">
    <property type="entry name" value="STKc_AGC"/>
</dbReference>
<name>A0AAV5S5J8_MAUHU</name>
<keyword evidence="1" id="KW-0723">Serine/threonine-protein kinase</keyword>
<evidence type="ECO:0000259" key="9">
    <source>
        <dbReference type="PROSITE" id="PS50011"/>
    </source>
</evidence>